<dbReference type="Proteomes" id="UP001266099">
    <property type="component" value="Unassembled WGS sequence"/>
</dbReference>
<dbReference type="InterPro" id="IPR041629">
    <property type="entry name" value="SCP_3"/>
</dbReference>
<organism evidence="2 3">
    <name type="scientific">Arcanobacterium hippocoleae</name>
    <dbReference type="NCBI Taxonomy" id="149017"/>
    <lineage>
        <taxon>Bacteria</taxon>
        <taxon>Bacillati</taxon>
        <taxon>Actinomycetota</taxon>
        <taxon>Actinomycetes</taxon>
        <taxon>Actinomycetales</taxon>
        <taxon>Actinomycetaceae</taxon>
        <taxon>Arcanobacterium</taxon>
    </lineage>
</organism>
<dbReference type="Pfam" id="PF17844">
    <property type="entry name" value="SCP_3"/>
    <property type="match status" value="1"/>
</dbReference>
<protein>
    <recommendedName>
        <fullName evidence="1">Bacterial SCP orthologue domain-containing protein</fullName>
    </recommendedName>
</protein>
<keyword evidence="3" id="KW-1185">Reference proteome</keyword>
<dbReference type="EMBL" id="JAVDUJ010000001">
    <property type="protein sequence ID" value="MDR6939732.1"/>
    <property type="molecule type" value="Genomic_DNA"/>
</dbReference>
<proteinExistence type="predicted"/>
<reference evidence="2 3" key="1">
    <citation type="submission" date="2023-07" db="EMBL/GenBank/DDBJ databases">
        <title>Sequencing the genomes of 1000 actinobacteria strains.</title>
        <authorList>
            <person name="Klenk H.-P."/>
        </authorList>
    </citation>
    <scope>NUCLEOTIDE SEQUENCE [LARGE SCALE GENOMIC DNA]</scope>
    <source>
        <strain evidence="2 3">DSM 15539</strain>
    </source>
</reference>
<sequence length="113" mass="12584">MKRRTDIDAGRAALSRYLEGEQLTTSEIRTAVRYTLEEFAARHPGGAVEIRIPWIGAVQAIAGLQHRRGTPPNVVEMDGETWLELVTTGQAVNPDKITYSGTRANLSRYFPML</sequence>
<comment type="caution">
    <text evidence="2">The sequence shown here is derived from an EMBL/GenBank/DDBJ whole genome shotgun (WGS) entry which is preliminary data.</text>
</comment>
<dbReference type="RefSeq" id="WP_309956634.1">
    <property type="nucleotide sequence ID" value="NZ_JAVDUJ010000001.1"/>
</dbReference>
<evidence type="ECO:0000259" key="1">
    <source>
        <dbReference type="Pfam" id="PF17844"/>
    </source>
</evidence>
<name>A0ABU1T2X8_9ACTO</name>
<gene>
    <name evidence="2" type="ORF">J2S36_001275</name>
</gene>
<dbReference type="Gene3D" id="3.30.1050.40">
    <property type="match status" value="1"/>
</dbReference>
<evidence type="ECO:0000313" key="2">
    <source>
        <dbReference type="EMBL" id="MDR6939732.1"/>
    </source>
</evidence>
<accession>A0ABU1T2X8</accession>
<feature type="domain" description="Bacterial SCP orthologue" evidence="1">
    <location>
        <begin position="27"/>
        <end position="112"/>
    </location>
</feature>
<evidence type="ECO:0000313" key="3">
    <source>
        <dbReference type="Proteomes" id="UP001266099"/>
    </source>
</evidence>